<evidence type="ECO:0000313" key="5">
    <source>
        <dbReference type="EMBL" id="KXX78961.1"/>
    </source>
</evidence>
<evidence type="ECO:0000256" key="2">
    <source>
        <dbReference type="ARBA" id="ARBA00023043"/>
    </source>
</evidence>
<dbReference type="InterPro" id="IPR051165">
    <property type="entry name" value="Multifunctional_ANK_Repeat"/>
</dbReference>
<feature type="compositionally biased region" description="Acidic residues" evidence="4">
    <location>
        <begin position="59"/>
        <end position="81"/>
    </location>
</feature>
<dbReference type="AlphaFoldDB" id="A0A175W672"/>
<proteinExistence type="predicted"/>
<dbReference type="InterPro" id="IPR036770">
    <property type="entry name" value="Ankyrin_rpt-contain_sf"/>
</dbReference>
<dbReference type="OrthoDB" id="5241802at2759"/>
<keyword evidence="1" id="KW-0677">Repeat</keyword>
<dbReference type="STRING" id="100816.A0A175W672"/>
<feature type="repeat" description="ANK" evidence="3">
    <location>
        <begin position="423"/>
        <end position="455"/>
    </location>
</feature>
<dbReference type="EMBL" id="LCTW02000102">
    <property type="protein sequence ID" value="KXX78961.1"/>
    <property type="molecule type" value="Genomic_DNA"/>
</dbReference>
<evidence type="ECO:0000313" key="6">
    <source>
        <dbReference type="Proteomes" id="UP000078237"/>
    </source>
</evidence>
<protein>
    <submittedName>
        <fullName evidence="5">Ankyrin-2</fullName>
    </submittedName>
</protein>
<evidence type="ECO:0000256" key="4">
    <source>
        <dbReference type="SAM" id="MobiDB-lite"/>
    </source>
</evidence>
<dbReference type="InterPro" id="IPR011990">
    <property type="entry name" value="TPR-like_helical_dom_sf"/>
</dbReference>
<dbReference type="Pfam" id="PF00023">
    <property type="entry name" value="Ank"/>
    <property type="match status" value="1"/>
</dbReference>
<dbReference type="PANTHER" id="PTHR24123:SF141">
    <property type="entry name" value="ANKYRIN 2, ISOFORM U"/>
    <property type="match status" value="1"/>
</dbReference>
<dbReference type="Pfam" id="PF12796">
    <property type="entry name" value="Ank_2"/>
    <property type="match status" value="1"/>
</dbReference>
<evidence type="ECO:0000256" key="1">
    <source>
        <dbReference type="ARBA" id="ARBA00022737"/>
    </source>
</evidence>
<dbReference type="PANTHER" id="PTHR24123">
    <property type="entry name" value="ANKYRIN REPEAT-CONTAINING"/>
    <property type="match status" value="1"/>
</dbReference>
<keyword evidence="2 3" id="KW-0040">ANK repeat</keyword>
<accession>A0A175W672</accession>
<feature type="region of interest" description="Disordered" evidence="4">
    <location>
        <begin position="528"/>
        <end position="596"/>
    </location>
</feature>
<dbReference type="PROSITE" id="PS50088">
    <property type="entry name" value="ANK_REPEAT"/>
    <property type="match status" value="2"/>
</dbReference>
<organism evidence="5 6">
    <name type="scientific">Madurella mycetomatis</name>
    <dbReference type="NCBI Taxonomy" id="100816"/>
    <lineage>
        <taxon>Eukaryota</taxon>
        <taxon>Fungi</taxon>
        <taxon>Dikarya</taxon>
        <taxon>Ascomycota</taxon>
        <taxon>Pezizomycotina</taxon>
        <taxon>Sordariomycetes</taxon>
        <taxon>Sordariomycetidae</taxon>
        <taxon>Sordariales</taxon>
        <taxon>Sordariales incertae sedis</taxon>
        <taxon>Madurella</taxon>
    </lineage>
</organism>
<name>A0A175W672_9PEZI</name>
<sequence length="596" mass="67265">MTLRQLQRTVDKYSRRAQGYREILALYSQNRTRTTLDDLVPKINYIWQQLKITERQMEEGVEAADDDGGTNEEGDSDEEYPEQPSVMDEMQNLLLIHKLDVEEFEQNRQFQEAAHHLDLWIQQRKEMDEHGDLQFPFYERCEMERKLAQFHANIGTPEHQRKAAAILLGLLREEQSPTTLDSDSAREASLSQELGEVYLLLGRHLEAADYARRVLNYWMDRGETSLSRREIIRACRTRCIAFLKMSEEDNAAAVAKRVSENLGEPEDIIPNLKKEVALDWCEEKHFDTKRPGFRFDEVDPVVPGSLKGYAPLHAAVLENQMHILRYMACHSRALDVTADRDDLPTPLHVACTMRNAKAVEILIDAGATVGFKNKKNRNGLHLSQSSNKGGVDVAMKLLGLDTADHVERRQMLDINERGGEGEAAETAVSMAARMGNLPMLRLLLENEADPNIRKGDLRRGATPLIEVVGGNLDNELAVVNVLLEHGANPALASGRGRNKFTALDKAERLSSKHAGVVDVLRTAVEEWKQRQDKTDSGSGDSREGRKWWDGGAPSFTSGTSTTSCRATVSGPVSMRRMSLRPSLTGLRRQYRRRDTR</sequence>
<keyword evidence="6" id="KW-1185">Reference proteome</keyword>
<dbReference type="PROSITE" id="PS50297">
    <property type="entry name" value="ANK_REP_REGION"/>
    <property type="match status" value="2"/>
</dbReference>
<dbReference type="InterPro" id="IPR002110">
    <property type="entry name" value="Ankyrin_rpt"/>
</dbReference>
<reference evidence="5 6" key="1">
    <citation type="journal article" date="2016" name="Genome Announc.">
        <title>Genome Sequence of Madurella mycetomatis mm55, Isolated from a Human Mycetoma Case in Sudan.</title>
        <authorList>
            <person name="Smit S."/>
            <person name="Derks M.F."/>
            <person name="Bervoets S."/>
            <person name="Fahal A."/>
            <person name="van Leeuwen W."/>
            <person name="van Belkum A."/>
            <person name="van de Sande W.W."/>
        </authorList>
    </citation>
    <scope>NUCLEOTIDE SEQUENCE [LARGE SCALE GENOMIC DNA]</scope>
    <source>
        <strain evidence="6">mm55</strain>
    </source>
</reference>
<gene>
    <name evidence="5" type="ORF">MMYC01_204723</name>
</gene>
<feature type="region of interest" description="Disordered" evidence="4">
    <location>
        <begin position="59"/>
        <end position="82"/>
    </location>
</feature>
<evidence type="ECO:0000256" key="3">
    <source>
        <dbReference type="PROSITE-ProRule" id="PRU00023"/>
    </source>
</evidence>
<dbReference type="SUPFAM" id="SSF48452">
    <property type="entry name" value="TPR-like"/>
    <property type="match status" value="1"/>
</dbReference>
<dbReference type="Gene3D" id="1.25.40.20">
    <property type="entry name" value="Ankyrin repeat-containing domain"/>
    <property type="match status" value="1"/>
</dbReference>
<feature type="compositionally biased region" description="Polar residues" evidence="4">
    <location>
        <begin position="554"/>
        <end position="566"/>
    </location>
</feature>
<dbReference type="SMART" id="SM00248">
    <property type="entry name" value="ANK"/>
    <property type="match status" value="4"/>
</dbReference>
<dbReference type="Proteomes" id="UP000078237">
    <property type="component" value="Unassembled WGS sequence"/>
</dbReference>
<comment type="caution">
    <text evidence="5">The sequence shown here is derived from an EMBL/GenBank/DDBJ whole genome shotgun (WGS) entry which is preliminary data.</text>
</comment>
<feature type="compositionally biased region" description="Basic and acidic residues" evidence="4">
    <location>
        <begin position="528"/>
        <end position="548"/>
    </location>
</feature>
<feature type="repeat" description="ANK" evidence="3">
    <location>
        <begin position="342"/>
        <end position="374"/>
    </location>
</feature>
<dbReference type="VEuPathDB" id="FungiDB:MMYC01_204723"/>
<dbReference type="SUPFAM" id="SSF48403">
    <property type="entry name" value="Ankyrin repeat"/>
    <property type="match status" value="1"/>
</dbReference>